<keyword evidence="3" id="KW-0812">Transmembrane</keyword>
<accession>A0A438NFA0</accession>
<feature type="transmembrane region" description="Helical" evidence="3">
    <location>
        <begin position="257"/>
        <end position="280"/>
    </location>
</feature>
<dbReference type="PANTHER" id="PTHR10343:SF84">
    <property type="entry name" value="5'-AMP-ACTIVATED PROTEIN KINASE SUBUNIT BETA-1"/>
    <property type="match status" value="1"/>
</dbReference>
<sequence>MVTTTIRFSRPDVQPPVYVAGSFSKWSPIEMKLDTNESTEATNNHFSYQTDLEPGKYEFKFKLGPGDWWVLDESMPSVTDPAGNVNNLLNVEESKPIEETSSNDSSTKALSTATQTQSPPQEIPQPVPSAIVNDDNVNVKSHSRSPSQSQSQSNIGKRIVPDNSEPKATVIVSDEKPEKVTPDVEFGDGSKEDTIPDVAPPPYSPPLVEGGPELTSSALKSESASMENANGRDNSRTHSVKSPGQGKRGSQSWIDSFGGGNVALVVAAIIIPVAVSYLWYR</sequence>
<dbReference type="CDD" id="cd02859">
    <property type="entry name" value="E_set_AMPKbeta_like_N"/>
    <property type="match status" value="1"/>
</dbReference>
<comment type="caution">
    <text evidence="5">The sequence shown here is derived from an EMBL/GenBank/DDBJ whole genome shotgun (WGS) entry which is preliminary data.</text>
</comment>
<dbReference type="Proteomes" id="UP000288859">
    <property type="component" value="Unassembled WGS sequence"/>
</dbReference>
<feature type="compositionally biased region" description="Basic and acidic residues" evidence="2">
    <location>
        <begin position="173"/>
        <end position="194"/>
    </location>
</feature>
<comment type="similarity">
    <text evidence="1">Belongs to the 5'-AMP-activated protein kinase beta subunit family.</text>
</comment>
<dbReference type="SUPFAM" id="SSF81296">
    <property type="entry name" value="E set domains"/>
    <property type="match status" value="1"/>
</dbReference>
<organism evidence="5 6">
    <name type="scientific">Exophiala mesophila</name>
    <name type="common">Black yeast-like fungus</name>
    <dbReference type="NCBI Taxonomy" id="212818"/>
    <lineage>
        <taxon>Eukaryota</taxon>
        <taxon>Fungi</taxon>
        <taxon>Dikarya</taxon>
        <taxon>Ascomycota</taxon>
        <taxon>Pezizomycotina</taxon>
        <taxon>Eurotiomycetes</taxon>
        <taxon>Chaetothyriomycetidae</taxon>
        <taxon>Chaetothyriales</taxon>
        <taxon>Herpotrichiellaceae</taxon>
        <taxon>Exophiala</taxon>
    </lineage>
</organism>
<keyword evidence="3" id="KW-0472">Membrane</keyword>
<evidence type="ECO:0000256" key="1">
    <source>
        <dbReference type="ARBA" id="ARBA00010926"/>
    </source>
</evidence>
<feature type="region of interest" description="Disordered" evidence="2">
    <location>
        <begin position="96"/>
        <end position="252"/>
    </location>
</feature>
<keyword evidence="3" id="KW-1133">Transmembrane helix</keyword>
<evidence type="ECO:0000256" key="2">
    <source>
        <dbReference type="SAM" id="MobiDB-lite"/>
    </source>
</evidence>
<feature type="compositionally biased region" description="Polar residues" evidence="2">
    <location>
        <begin position="214"/>
        <end position="232"/>
    </location>
</feature>
<name>A0A438NFA0_EXOME</name>
<dbReference type="InterPro" id="IPR013783">
    <property type="entry name" value="Ig-like_fold"/>
</dbReference>
<feature type="compositionally biased region" description="Low complexity" evidence="2">
    <location>
        <begin position="144"/>
        <end position="153"/>
    </location>
</feature>
<protein>
    <recommendedName>
        <fullName evidence="4">AMP-activated protein kinase glycogen-binding domain-containing protein</fullName>
    </recommendedName>
</protein>
<evidence type="ECO:0000259" key="4">
    <source>
        <dbReference type="Pfam" id="PF16561"/>
    </source>
</evidence>
<proteinExistence type="inferred from homology"/>
<dbReference type="PANTHER" id="PTHR10343">
    <property type="entry name" value="5'-AMP-ACTIVATED PROTEIN KINASE , BETA SUBUNIT"/>
    <property type="match status" value="1"/>
</dbReference>
<dbReference type="OrthoDB" id="5350410at2759"/>
<reference evidence="5 6" key="1">
    <citation type="submission" date="2017-03" db="EMBL/GenBank/DDBJ databases">
        <title>Genomes of endolithic fungi from Antarctica.</title>
        <authorList>
            <person name="Coleine C."/>
            <person name="Masonjones S."/>
            <person name="Stajich J.E."/>
        </authorList>
    </citation>
    <scope>NUCLEOTIDE SEQUENCE [LARGE SCALE GENOMIC DNA]</scope>
    <source>
        <strain evidence="5 6">CCFEE 6314</strain>
    </source>
</reference>
<dbReference type="VEuPathDB" id="FungiDB:PV10_07387"/>
<evidence type="ECO:0000313" key="6">
    <source>
        <dbReference type="Proteomes" id="UP000288859"/>
    </source>
</evidence>
<dbReference type="Gene3D" id="2.60.40.10">
    <property type="entry name" value="Immunoglobulins"/>
    <property type="match status" value="1"/>
</dbReference>
<dbReference type="AlphaFoldDB" id="A0A438NFA0"/>
<dbReference type="EMBL" id="NAJM01000004">
    <property type="protein sequence ID" value="RVX74390.1"/>
    <property type="molecule type" value="Genomic_DNA"/>
</dbReference>
<dbReference type="Pfam" id="PF16561">
    <property type="entry name" value="AMPK1_CBM"/>
    <property type="match status" value="1"/>
</dbReference>
<dbReference type="InterPro" id="IPR014756">
    <property type="entry name" value="Ig_E-set"/>
</dbReference>
<dbReference type="InterPro" id="IPR032640">
    <property type="entry name" value="AMPK1_CBM"/>
</dbReference>
<feature type="compositionally biased region" description="Polar residues" evidence="2">
    <location>
        <begin position="99"/>
        <end position="120"/>
    </location>
</feature>
<feature type="domain" description="AMP-activated protein kinase glycogen-binding" evidence="4">
    <location>
        <begin position="17"/>
        <end position="94"/>
    </location>
</feature>
<dbReference type="InterPro" id="IPR050827">
    <property type="entry name" value="CRP1_MDG1_kinase"/>
</dbReference>
<evidence type="ECO:0000256" key="3">
    <source>
        <dbReference type="SAM" id="Phobius"/>
    </source>
</evidence>
<evidence type="ECO:0000313" key="5">
    <source>
        <dbReference type="EMBL" id="RVX74390.1"/>
    </source>
</evidence>
<gene>
    <name evidence="5" type="ORF">B0A52_01516</name>
</gene>